<evidence type="ECO:0000256" key="1">
    <source>
        <dbReference type="SAM" id="Coils"/>
    </source>
</evidence>
<name>A0A6C0E1J5_9ZZZZ</name>
<protein>
    <submittedName>
        <fullName evidence="2">Uncharacterized protein</fullName>
    </submittedName>
</protein>
<dbReference type="EMBL" id="MN739715">
    <property type="protein sequence ID" value="QHT22618.1"/>
    <property type="molecule type" value="Genomic_DNA"/>
</dbReference>
<reference evidence="2" key="1">
    <citation type="journal article" date="2020" name="Nature">
        <title>Giant virus diversity and host interactions through global metagenomics.</title>
        <authorList>
            <person name="Schulz F."/>
            <person name="Roux S."/>
            <person name="Paez-Espino D."/>
            <person name="Jungbluth S."/>
            <person name="Walsh D.A."/>
            <person name="Denef V.J."/>
            <person name="McMahon K.D."/>
            <person name="Konstantinidis K.T."/>
            <person name="Eloe-Fadrosh E.A."/>
            <person name="Kyrpides N.C."/>
            <person name="Woyke T."/>
        </authorList>
    </citation>
    <scope>NUCLEOTIDE SEQUENCE</scope>
    <source>
        <strain evidence="2">GVMAG-M-3300023179-111</strain>
    </source>
</reference>
<accession>A0A6C0E1J5</accession>
<sequence length="112" mass="13463">MKTIYINKRKFKKKILYYKMSIKNLNDIYEEIKDLQNEKQSIFEIIKENEEKVFIIEQKIKKLTNLFPSCYSCGKHYHPKNMSIATQEDVDEYYDKNEGYCGPEIGEYYCGC</sequence>
<proteinExistence type="predicted"/>
<feature type="coiled-coil region" evidence="1">
    <location>
        <begin position="18"/>
        <end position="66"/>
    </location>
</feature>
<dbReference type="AlphaFoldDB" id="A0A6C0E1J5"/>
<keyword evidence="1" id="KW-0175">Coiled coil</keyword>
<organism evidence="2">
    <name type="scientific">viral metagenome</name>
    <dbReference type="NCBI Taxonomy" id="1070528"/>
    <lineage>
        <taxon>unclassified sequences</taxon>
        <taxon>metagenomes</taxon>
        <taxon>organismal metagenomes</taxon>
    </lineage>
</organism>
<evidence type="ECO:0000313" key="2">
    <source>
        <dbReference type="EMBL" id="QHT22618.1"/>
    </source>
</evidence>